<dbReference type="Proteomes" id="UP000006727">
    <property type="component" value="Chromosome 15"/>
</dbReference>
<evidence type="ECO:0000313" key="3">
    <source>
        <dbReference type="EnsemblPlants" id="Pp3c15_18331V3.1"/>
    </source>
</evidence>
<evidence type="ECO:0000313" key="2">
    <source>
        <dbReference type="EMBL" id="PNR39619.1"/>
    </source>
</evidence>
<proteinExistence type="predicted"/>
<feature type="region of interest" description="Disordered" evidence="1">
    <location>
        <begin position="25"/>
        <end position="57"/>
    </location>
</feature>
<name>A0A2K1JDL6_PHYPA</name>
<gene>
    <name evidence="2" type="ORF">PHYPA_019898</name>
</gene>
<organism evidence="2">
    <name type="scientific">Physcomitrium patens</name>
    <name type="common">Spreading-leaved earth moss</name>
    <name type="synonym">Physcomitrella patens</name>
    <dbReference type="NCBI Taxonomy" id="3218"/>
    <lineage>
        <taxon>Eukaryota</taxon>
        <taxon>Viridiplantae</taxon>
        <taxon>Streptophyta</taxon>
        <taxon>Embryophyta</taxon>
        <taxon>Bryophyta</taxon>
        <taxon>Bryophytina</taxon>
        <taxon>Bryopsida</taxon>
        <taxon>Funariidae</taxon>
        <taxon>Funariales</taxon>
        <taxon>Funariaceae</taxon>
        <taxon>Physcomitrium</taxon>
    </lineage>
</organism>
<feature type="compositionally biased region" description="Polar residues" evidence="1">
    <location>
        <begin position="39"/>
        <end position="52"/>
    </location>
</feature>
<dbReference type="EnsemblPlants" id="Pp3c15_18331V3.1">
    <property type="protein sequence ID" value="Pp3c15_18331V3.1"/>
    <property type="gene ID" value="Pp3c15_18331"/>
</dbReference>
<sequence>MQRILHAENTMRGCSSSRRRAAAAVMPAGPDHARDTQRKNCVNKSSKTQQGKQAGGEEEVGWCVCMCVVMCEQTQRTKSDPLLGGG</sequence>
<reference evidence="2 4" key="2">
    <citation type="journal article" date="2018" name="Plant J.">
        <title>The Physcomitrella patens chromosome-scale assembly reveals moss genome structure and evolution.</title>
        <authorList>
            <person name="Lang D."/>
            <person name="Ullrich K.K."/>
            <person name="Murat F."/>
            <person name="Fuchs J."/>
            <person name="Jenkins J."/>
            <person name="Haas F.B."/>
            <person name="Piednoel M."/>
            <person name="Gundlach H."/>
            <person name="Van Bel M."/>
            <person name="Meyberg R."/>
            <person name="Vives C."/>
            <person name="Morata J."/>
            <person name="Symeonidi A."/>
            <person name="Hiss M."/>
            <person name="Muchero W."/>
            <person name="Kamisugi Y."/>
            <person name="Saleh O."/>
            <person name="Blanc G."/>
            <person name="Decker E.L."/>
            <person name="van Gessel N."/>
            <person name="Grimwood J."/>
            <person name="Hayes R.D."/>
            <person name="Graham S.W."/>
            <person name="Gunter L.E."/>
            <person name="McDaniel S.F."/>
            <person name="Hoernstein S.N.W."/>
            <person name="Larsson A."/>
            <person name="Li F.W."/>
            <person name="Perroud P.F."/>
            <person name="Phillips J."/>
            <person name="Ranjan P."/>
            <person name="Rokshar D.S."/>
            <person name="Rothfels C.J."/>
            <person name="Schneider L."/>
            <person name="Shu S."/>
            <person name="Stevenson D.W."/>
            <person name="Thummler F."/>
            <person name="Tillich M."/>
            <person name="Villarreal Aguilar J.C."/>
            <person name="Widiez T."/>
            <person name="Wong G.K."/>
            <person name="Wymore A."/>
            <person name="Zhang Y."/>
            <person name="Zimmer A.D."/>
            <person name="Quatrano R.S."/>
            <person name="Mayer K.F.X."/>
            <person name="Goodstein D."/>
            <person name="Casacuberta J.M."/>
            <person name="Vandepoele K."/>
            <person name="Reski R."/>
            <person name="Cuming A.C."/>
            <person name="Tuskan G.A."/>
            <person name="Maumus F."/>
            <person name="Salse J."/>
            <person name="Schmutz J."/>
            <person name="Rensing S.A."/>
        </authorList>
    </citation>
    <scope>NUCLEOTIDE SEQUENCE [LARGE SCALE GENOMIC DNA]</scope>
    <source>
        <strain evidence="3 4">cv. Gransden 2004</strain>
    </source>
</reference>
<reference evidence="2 4" key="1">
    <citation type="journal article" date="2008" name="Science">
        <title>The Physcomitrella genome reveals evolutionary insights into the conquest of land by plants.</title>
        <authorList>
            <person name="Rensing S."/>
            <person name="Lang D."/>
            <person name="Zimmer A."/>
            <person name="Terry A."/>
            <person name="Salamov A."/>
            <person name="Shapiro H."/>
            <person name="Nishiyama T."/>
            <person name="Perroud P.-F."/>
            <person name="Lindquist E."/>
            <person name="Kamisugi Y."/>
            <person name="Tanahashi T."/>
            <person name="Sakakibara K."/>
            <person name="Fujita T."/>
            <person name="Oishi K."/>
            <person name="Shin-I T."/>
            <person name="Kuroki Y."/>
            <person name="Toyoda A."/>
            <person name="Suzuki Y."/>
            <person name="Hashimoto A."/>
            <person name="Yamaguchi K."/>
            <person name="Sugano A."/>
            <person name="Kohara Y."/>
            <person name="Fujiyama A."/>
            <person name="Anterola A."/>
            <person name="Aoki S."/>
            <person name="Ashton N."/>
            <person name="Barbazuk W.B."/>
            <person name="Barker E."/>
            <person name="Bennetzen J."/>
            <person name="Bezanilla M."/>
            <person name="Blankenship R."/>
            <person name="Cho S.H."/>
            <person name="Dutcher S."/>
            <person name="Estelle M."/>
            <person name="Fawcett J.A."/>
            <person name="Gundlach H."/>
            <person name="Hanada K."/>
            <person name="Heyl A."/>
            <person name="Hicks K.A."/>
            <person name="Hugh J."/>
            <person name="Lohr M."/>
            <person name="Mayer K."/>
            <person name="Melkozernov A."/>
            <person name="Murata T."/>
            <person name="Nelson D."/>
            <person name="Pils B."/>
            <person name="Prigge M."/>
            <person name="Reiss B."/>
            <person name="Renner T."/>
            <person name="Rombauts S."/>
            <person name="Rushton P."/>
            <person name="Sanderfoot A."/>
            <person name="Schween G."/>
            <person name="Shiu S.-H."/>
            <person name="Stueber K."/>
            <person name="Theodoulou F.L."/>
            <person name="Tu H."/>
            <person name="Van de Peer Y."/>
            <person name="Verrier P.J."/>
            <person name="Waters E."/>
            <person name="Wood A."/>
            <person name="Yang L."/>
            <person name="Cove D."/>
            <person name="Cuming A."/>
            <person name="Hasebe M."/>
            <person name="Lucas S."/>
            <person name="Mishler D.B."/>
            <person name="Reski R."/>
            <person name="Grigoriev I."/>
            <person name="Quatrano R.S."/>
            <person name="Boore J.L."/>
        </authorList>
    </citation>
    <scope>NUCLEOTIDE SEQUENCE [LARGE SCALE GENOMIC DNA]</scope>
    <source>
        <strain evidence="3 4">cv. Gransden 2004</strain>
    </source>
</reference>
<evidence type="ECO:0000313" key="4">
    <source>
        <dbReference type="Proteomes" id="UP000006727"/>
    </source>
</evidence>
<reference evidence="3" key="3">
    <citation type="submission" date="2020-12" db="UniProtKB">
        <authorList>
            <consortium name="EnsemblPlants"/>
        </authorList>
    </citation>
    <scope>IDENTIFICATION</scope>
</reference>
<keyword evidence="4" id="KW-1185">Reference proteome</keyword>
<protein>
    <submittedName>
        <fullName evidence="2 3">Uncharacterized protein</fullName>
    </submittedName>
</protein>
<evidence type="ECO:0000256" key="1">
    <source>
        <dbReference type="SAM" id="MobiDB-lite"/>
    </source>
</evidence>
<accession>A0A2K1JDL6</accession>
<dbReference type="InParanoid" id="A0A2K1JDL6"/>
<dbReference type="EMBL" id="ABEU02000015">
    <property type="protein sequence ID" value="PNR39619.1"/>
    <property type="molecule type" value="Genomic_DNA"/>
</dbReference>
<dbReference type="AlphaFoldDB" id="A0A2K1JDL6"/>
<dbReference type="Gramene" id="Pp3c15_18331V3.1">
    <property type="protein sequence ID" value="Pp3c15_18331V3.1"/>
    <property type="gene ID" value="Pp3c15_18331"/>
</dbReference>